<keyword evidence="5" id="KW-0325">Glycoprotein</keyword>
<dbReference type="Pfam" id="PF02298">
    <property type="entry name" value="Cu_bind_like"/>
    <property type="match status" value="1"/>
</dbReference>
<sequence>MAFDKSMVIFFLIFMAFCRGVSMAAVYQVGDSAGWTSMGQVDYQEWAASKNFHVGDTLVFNYNNHFHNVKQATQQGFEACNATSPITTYTNGYDTVTLEKLGHIYFICGYPGHCEAGQKIDILVSSPTSSLSPPPSTQTSEPTEPSTASSLYFRYNLYWTLGVLLAFCLSGFAY</sequence>
<evidence type="ECO:0000313" key="11">
    <source>
        <dbReference type="Proteomes" id="UP000807159"/>
    </source>
</evidence>
<feature type="transmembrane region" description="Helical" evidence="7">
    <location>
        <begin position="155"/>
        <end position="173"/>
    </location>
</feature>
<keyword evidence="8" id="KW-0732">Signal</keyword>
<evidence type="ECO:0000313" key="10">
    <source>
        <dbReference type="EMBL" id="KAH8504148.1"/>
    </source>
</evidence>
<dbReference type="SUPFAM" id="SSF49503">
    <property type="entry name" value="Cupredoxins"/>
    <property type="match status" value="1"/>
</dbReference>
<dbReference type="InterPro" id="IPR028871">
    <property type="entry name" value="BlueCu_1_BS"/>
</dbReference>
<evidence type="ECO:0000256" key="3">
    <source>
        <dbReference type="ARBA" id="ARBA00022982"/>
    </source>
</evidence>
<keyword evidence="3" id="KW-0249">Electron transport</keyword>
<dbReference type="PANTHER" id="PTHR33021">
    <property type="entry name" value="BLUE COPPER PROTEIN"/>
    <property type="match status" value="1"/>
</dbReference>
<gene>
    <name evidence="10" type="ORF">H0E87_011707</name>
</gene>
<dbReference type="GO" id="GO:0046872">
    <property type="term" value="F:metal ion binding"/>
    <property type="evidence" value="ECO:0007669"/>
    <property type="project" value="UniProtKB-KW"/>
</dbReference>
<dbReference type="InterPro" id="IPR008972">
    <property type="entry name" value="Cupredoxin"/>
</dbReference>
<organism evidence="10 11">
    <name type="scientific">Populus deltoides</name>
    <name type="common">Eastern poplar</name>
    <name type="synonym">Eastern cottonwood</name>
    <dbReference type="NCBI Taxonomy" id="3696"/>
    <lineage>
        <taxon>Eukaryota</taxon>
        <taxon>Viridiplantae</taxon>
        <taxon>Streptophyta</taxon>
        <taxon>Embryophyta</taxon>
        <taxon>Tracheophyta</taxon>
        <taxon>Spermatophyta</taxon>
        <taxon>Magnoliopsida</taxon>
        <taxon>eudicotyledons</taxon>
        <taxon>Gunneridae</taxon>
        <taxon>Pentapetalae</taxon>
        <taxon>rosids</taxon>
        <taxon>fabids</taxon>
        <taxon>Malpighiales</taxon>
        <taxon>Salicaceae</taxon>
        <taxon>Saliceae</taxon>
        <taxon>Populus</taxon>
    </lineage>
</organism>
<evidence type="ECO:0000256" key="6">
    <source>
        <dbReference type="SAM" id="MobiDB-lite"/>
    </source>
</evidence>
<dbReference type="PROSITE" id="PS51485">
    <property type="entry name" value="PHYTOCYANIN"/>
    <property type="match status" value="1"/>
</dbReference>
<evidence type="ECO:0000256" key="5">
    <source>
        <dbReference type="ARBA" id="ARBA00023180"/>
    </source>
</evidence>
<evidence type="ECO:0000256" key="2">
    <source>
        <dbReference type="ARBA" id="ARBA00022723"/>
    </source>
</evidence>
<dbReference type="PANTHER" id="PTHR33021:SF356">
    <property type="entry name" value="MAVICYANIN"/>
    <property type="match status" value="1"/>
</dbReference>
<dbReference type="InterPro" id="IPR039391">
    <property type="entry name" value="Phytocyanin-like"/>
</dbReference>
<keyword evidence="7" id="KW-0812">Transmembrane</keyword>
<dbReference type="FunFam" id="2.60.40.420:FF:000003">
    <property type="entry name" value="Blue copper"/>
    <property type="match status" value="1"/>
</dbReference>
<comment type="caution">
    <text evidence="10">The sequence shown here is derived from an EMBL/GenBank/DDBJ whole genome shotgun (WGS) entry which is preliminary data.</text>
</comment>
<feature type="chain" id="PRO_5035868285" description="Phytocyanin domain-containing protein" evidence="8">
    <location>
        <begin position="24"/>
        <end position="174"/>
    </location>
</feature>
<dbReference type="Gene3D" id="2.60.40.420">
    <property type="entry name" value="Cupredoxins - blue copper proteins"/>
    <property type="match status" value="1"/>
</dbReference>
<keyword evidence="7" id="KW-1133">Transmembrane helix</keyword>
<evidence type="ECO:0000256" key="4">
    <source>
        <dbReference type="ARBA" id="ARBA00023008"/>
    </source>
</evidence>
<reference evidence="10" key="1">
    <citation type="journal article" date="2021" name="J. Hered.">
        <title>Genome Assembly of Salicaceae Populus deltoides (Eastern Cottonwood) I-69 Based on Nanopore Sequencing and Hi-C Technologies.</title>
        <authorList>
            <person name="Bai S."/>
            <person name="Wu H."/>
            <person name="Zhang J."/>
            <person name="Pan Z."/>
            <person name="Zhao W."/>
            <person name="Li Z."/>
            <person name="Tong C."/>
        </authorList>
    </citation>
    <scope>NUCLEOTIDE SEQUENCE</scope>
    <source>
        <tissue evidence="10">Leaf</tissue>
    </source>
</reference>
<keyword evidence="1" id="KW-0813">Transport</keyword>
<feature type="signal peptide" evidence="8">
    <location>
        <begin position="1"/>
        <end position="23"/>
    </location>
</feature>
<evidence type="ECO:0000256" key="1">
    <source>
        <dbReference type="ARBA" id="ARBA00022448"/>
    </source>
</evidence>
<accession>A0A8T2YG68</accession>
<keyword evidence="4" id="KW-0186">Copper</keyword>
<dbReference type="PROSITE" id="PS00196">
    <property type="entry name" value="COPPER_BLUE"/>
    <property type="match status" value="1"/>
</dbReference>
<evidence type="ECO:0000256" key="7">
    <source>
        <dbReference type="SAM" id="Phobius"/>
    </source>
</evidence>
<dbReference type="AlphaFoldDB" id="A0A8T2YG68"/>
<dbReference type="GO" id="GO:0005886">
    <property type="term" value="C:plasma membrane"/>
    <property type="evidence" value="ECO:0007669"/>
    <property type="project" value="TreeGrafter"/>
</dbReference>
<feature type="region of interest" description="Disordered" evidence="6">
    <location>
        <begin position="127"/>
        <end position="146"/>
    </location>
</feature>
<evidence type="ECO:0000259" key="9">
    <source>
        <dbReference type="PROSITE" id="PS51485"/>
    </source>
</evidence>
<dbReference type="Proteomes" id="UP000807159">
    <property type="component" value="Chromosome 6"/>
</dbReference>
<feature type="domain" description="Phytocyanin" evidence="9">
    <location>
        <begin position="25"/>
        <end position="126"/>
    </location>
</feature>
<evidence type="ECO:0000256" key="8">
    <source>
        <dbReference type="SAM" id="SignalP"/>
    </source>
</evidence>
<name>A0A8T2YG68_POPDE</name>
<keyword evidence="2" id="KW-0479">Metal-binding</keyword>
<dbReference type="EMBL" id="JACEGQ020000006">
    <property type="protein sequence ID" value="KAH8504148.1"/>
    <property type="molecule type" value="Genomic_DNA"/>
</dbReference>
<dbReference type="GO" id="GO:0009055">
    <property type="term" value="F:electron transfer activity"/>
    <property type="evidence" value="ECO:0007669"/>
    <property type="project" value="InterPro"/>
</dbReference>
<keyword evidence="7" id="KW-0472">Membrane</keyword>
<protein>
    <recommendedName>
        <fullName evidence="9">Phytocyanin domain-containing protein</fullName>
    </recommendedName>
</protein>
<dbReference type="InterPro" id="IPR003245">
    <property type="entry name" value="Phytocyanin_dom"/>
</dbReference>
<proteinExistence type="predicted"/>
<keyword evidence="11" id="KW-1185">Reference proteome</keyword>